<dbReference type="GO" id="GO:0043328">
    <property type="term" value="P:protein transport to vacuole involved in ubiquitin-dependent protein catabolic process via the multivesicular body sorting pathway"/>
    <property type="evidence" value="ECO:0007669"/>
    <property type="project" value="TreeGrafter"/>
</dbReference>
<evidence type="ECO:0000313" key="2">
    <source>
        <dbReference type="Proteomes" id="UP000030755"/>
    </source>
</evidence>
<dbReference type="Pfam" id="PF05871">
    <property type="entry name" value="ESCRT-II"/>
    <property type="match status" value="1"/>
</dbReference>
<dbReference type="HOGENOM" id="CLU_2800491_0_0_1"/>
<protein>
    <submittedName>
        <fullName evidence="1">Uncharacterized protein</fullName>
    </submittedName>
</protein>
<dbReference type="GO" id="GO:0000814">
    <property type="term" value="C:ESCRT II complex"/>
    <property type="evidence" value="ECO:0007669"/>
    <property type="project" value="InterPro"/>
</dbReference>
<keyword evidence="2" id="KW-1185">Reference proteome</keyword>
<evidence type="ECO:0000313" key="1">
    <source>
        <dbReference type="EMBL" id="EPZ36045.1"/>
    </source>
</evidence>
<sequence>MNRSLSELSLMIFNWVDSNGLRNSVFTVYELCHGNLTEVEEFHGVPTKSMKRALKILERQVGLNDDETGVKFS</sequence>
<dbReference type="PANTHER" id="PTHR13149">
    <property type="entry name" value="VACUOLAR PROTEIN SORTING-ASSOCIATED PROTEIN VPS25"/>
    <property type="match status" value="1"/>
</dbReference>
<dbReference type="STRING" id="988480.A0A075B460"/>
<dbReference type="AlphaFoldDB" id="A0A075B460"/>
<dbReference type="InterPro" id="IPR008570">
    <property type="entry name" value="ESCRT-II_cplx_Vps25-sub"/>
</dbReference>
<organism evidence="1 2">
    <name type="scientific">Rozella allomycis (strain CSF55)</name>
    <dbReference type="NCBI Taxonomy" id="988480"/>
    <lineage>
        <taxon>Eukaryota</taxon>
        <taxon>Fungi</taxon>
        <taxon>Fungi incertae sedis</taxon>
        <taxon>Cryptomycota</taxon>
        <taxon>Cryptomycota incertae sedis</taxon>
        <taxon>Rozella</taxon>
    </lineage>
</organism>
<proteinExistence type="predicted"/>
<dbReference type="PANTHER" id="PTHR13149:SF0">
    <property type="entry name" value="VACUOLAR PROTEIN-SORTING-ASSOCIATED PROTEIN 25"/>
    <property type="match status" value="1"/>
</dbReference>
<dbReference type="Proteomes" id="UP000030755">
    <property type="component" value="Unassembled WGS sequence"/>
</dbReference>
<accession>A0A075B460</accession>
<dbReference type="OrthoDB" id="245150at2759"/>
<dbReference type="Gene3D" id="1.10.10.10">
    <property type="entry name" value="Winged helix-like DNA-binding domain superfamily/Winged helix DNA-binding domain"/>
    <property type="match status" value="1"/>
</dbReference>
<dbReference type="GO" id="GO:0042803">
    <property type="term" value="F:protein homodimerization activity"/>
    <property type="evidence" value="ECO:0007669"/>
    <property type="project" value="TreeGrafter"/>
</dbReference>
<reference evidence="1 2" key="1">
    <citation type="journal article" date="2013" name="Curr. Biol.">
        <title>Shared signatures of parasitism and phylogenomics unite Cryptomycota and microsporidia.</title>
        <authorList>
            <person name="James T.Y."/>
            <person name="Pelin A."/>
            <person name="Bonen L."/>
            <person name="Ahrendt S."/>
            <person name="Sain D."/>
            <person name="Corradi N."/>
            <person name="Stajich J.E."/>
        </authorList>
    </citation>
    <scope>NUCLEOTIDE SEQUENCE [LARGE SCALE GENOMIC DNA]</scope>
    <source>
        <strain evidence="1 2">CSF55</strain>
    </source>
</reference>
<name>A0A075B460_ROZAC</name>
<dbReference type="InterPro" id="IPR036390">
    <property type="entry name" value="WH_DNA-bd_sf"/>
</dbReference>
<dbReference type="InterPro" id="IPR036388">
    <property type="entry name" value="WH-like_DNA-bd_sf"/>
</dbReference>
<dbReference type="GO" id="GO:0005198">
    <property type="term" value="F:structural molecule activity"/>
    <property type="evidence" value="ECO:0007669"/>
    <property type="project" value="TreeGrafter"/>
</dbReference>
<dbReference type="EMBL" id="KE560678">
    <property type="protein sequence ID" value="EPZ36045.1"/>
    <property type="molecule type" value="Genomic_DNA"/>
</dbReference>
<gene>
    <name evidence="1" type="ORF">O9G_002688</name>
</gene>
<dbReference type="SUPFAM" id="SSF46785">
    <property type="entry name" value="Winged helix' DNA-binding domain"/>
    <property type="match status" value="1"/>
</dbReference>